<dbReference type="InterPro" id="IPR013332">
    <property type="entry name" value="KPR_N"/>
</dbReference>
<gene>
    <name evidence="2" type="ORF">WK67_17025</name>
</gene>
<organism evidence="2 3">
    <name type="scientific">Burkholderia ubonensis</name>
    <dbReference type="NCBI Taxonomy" id="101571"/>
    <lineage>
        <taxon>Bacteria</taxon>
        <taxon>Pseudomonadati</taxon>
        <taxon>Pseudomonadota</taxon>
        <taxon>Betaproteobacteria</taxon>
        <taxon>Burkholderiales</taxon>
        <taxon>Burkholderiaceae</taxon>
        <taxon>Burkholderia</taxon>
        <taxon>Burkholderia cepacia complex</taxon>
    </lineage>
</organism>
<evidence type="ECO:0000313" key="2">
    <source>
        <dbReference type="EMBL" id="AOK24285.1"/>
    </source>
</evidence>
<accession>A0AAU8UJY2</accession>
<protein>
    <recommendedName>
        <fullName evidence="1">Ketopantoate reductase N-terminal domain-containing protein</fullName>
    </recommendedName>
</protein>
<dbReference type="Proteomes" id="UP000095100">
    <property type="component" value="Chromosome 1"/>
</dbReference>
<reference evidence="2 3" key="1">
    <citation type="submission" date="2015-12" db="EMBL/GenBank/DDBJ databases">
        <title>Diversity of Burkholderia near neighbor genomes.</title>
        <authorList>
            <person name="Sahl J."/>
            <person name="Wagner D."/>
            <person name="Keim P."/>
        </authorList>
    </citation>
    <scope>NUCLEOTIDE SEQUENCE [LARGE SCALE GENOMIC DNA]</scope>
    <source>
        <strain evidence="2 3">MSMB1189WGS</strain>
    </source>
</reference>
<dbReference type="EMBL" id="CP013446">
    <property type="protein sequence ID" value="AOK24285.1"/>
    <property type="molecule type" value="Genomic_DNA"/>
</dbReference>
<dbReference type="InterPro" id="IPR036291">
    <property type="entry name" value="NAD(P)-bd_dom_sf"/>
</dbReference>
<name>A0AAU8UJY2_9BURK</name>
<dbReference type="AlphaFoldDB" id="A0AAU8UJY2"/>
<proteinExistence type="predicted"/>
<evidence type="ECO:0000313" key="3">
    <source>
        <dbReference type="Proteomes" id="UP000095100"/>
    </source>
</evidence>
<dbReference type="SUPFAM" id="SSF51735">
    <property type="entry name" value="NAD(P)-binding Rossmann-fold domains"/>
    <property type="match status" value="1"/>
</dbReference>
<dbReference type="Gene3D" id="3.40.50.720">
    <property type="entry name" value="NAD(P)-binding Rossmann-like Domain"/>
    <property type="match status" value="1"/>
</dbReference>
<dbReference type="Pfam" id="PF02558">
    <property type="entry name" value="ApbA"/>
    <property type="match status" value="1"/>
</dbReference>
<feature type="domain" description="Ketopantoate reductase N-terminal" evidence="1">
    <location>
        <begin position="4"/>
        <end position="91"/>
    </location>
</feature>
<evidence type="ECO:0000259" key="1">
    <source>
        <dbReference type="Pfam" id="PF02558"/>
    </source>
</evidence>
<sequence>MARICVVGAGALGCYVGGRLAAAGQPVTLIGRARIGDAIRNHGLMLSDHRGYRAQCAPGDVAFDTDMAVAADAALVLVTVKSAATPEAAAQRPAWRGDALWAALAE</sequence>